<dbReference type="EMBL" id="JAAAXW010000033">
    <property type="protein sequence ID" value="KAF9548133.1"/>
    <property type="molecule type" value="Genomic_DNA"/>
</dbReference>
<feature type="compositionally biased region" description="Basic and acidic residues" evidence="1">
    <location>
        <begin position="82"/>
        <end position="112"/>
    </location>
</feature>
<reference evidence="2" key="1">
    <citation type="journal article" date="2020" name="Fungal Divers.">
        <title>Resolving the Mortierellaceae phylogeny through synthesis of multi-gene phylogenetics and phylogenomics.</title>
        <authorList>
            <person name="Vandepol N."/>
            <person name="Liber J."/>
            <person name="Desiro A."/>
            <person name="Na H."/>
            <person name="Kennedy M."/>
            <person name="Barry K."/>
            <person name="Grigoriev I.V."/>
            <person name="Miller A.N."/>
            <person name="O'Donnell K."/>
            <person name="Stajich J.E."/>
            <person name="Bonito G."/>
        </authorList>
    </citation>
    <scope>NUCLEOTIDE SEQUENCE</scope>
    <source>
        <strain evidence="2">NRRL 2591</strain>
    </source>
</reference>
<evidence type="ECO:0000313" key="3">
    <source>
        <dbReference type="Proteomes" id="UP000723463"/>
    </source>
</evidence>
<feature type="region of interest" description="Disordered" evidence="1">
    <location>
        <begin position="51"/>
        <end position="112"/>
    </location>
</feature>
<organism evidence="2 3">
    <name type="scientific">Mortierella hygrophila</name>
    <dbReference type="NCBI Taxonomy" id="979708"/>
    <lineage>
        <taxon>Eukaryota</taxon>
        <taxon>Fungi</taxon>
        <taxon>Fungi incertae sedis</taxon>
        <taxon>Mucoromycota</taxon>
        <taxon>Mortierellomycotina</taxon>
        <taxon>Mortierellomycetes</taxon>
        <taxon>Mortierellales</taxon>
        <taxon>Mortierellaceae</taxon>
        <taxon>Mortierella</taxon>
    </lineage>
</organism>
<feature type="compositionally biased region" description="Basic and acidic residues" evidence="1">
    <location>
        <begin position="52"/>
        <end position="68"/>
    </location>
</feature>
<evidence type="ECO:0000256" key="1">
    <source>
        <dbReference type="SAM" id="MobiDB-lite"/>
    </source>
</evidence>
<gene>
    <name evidence="2" type="ORF">EC957_007161</name>
</gene>
<dbReference type="AlphaFoldDB" id="A0A9P6FD77"/>
<sequence>MIIIRLKTPRRQCVCGSAEHSGFMRDCDCDEPGGGTSFNNIIIDINVGTVKSQDKDGRVKGHEKERKVNSHGINNRAKRRTKGYEKDGKGKGKGHGLDRRTKPYDNDGGAKV</sequence>
<keyword evidence="3" id="KW-1185">Reference proteome</keyword>
<name>A0A9P6FD77_9FUNG</name>
<evidence type="ECO:0000313" key="2">
    <source>
        <dbReference type="EMBL" id="KAF9548133.1"/>
    </source>
</evidence>
<comment type="caution">
    <text evidence="2">The sequence shown here is derived from an EMBL/GenBank/DDBJ whole genome shotgun (WGS) entry which is preliminary data.</text>
</comment>
<dbReference type="Proteomes" id="UP000723463">
    <property type="component" value="Unassembled WGS sequence"/>
</dbReference>
<proteinExistence type="predicted"/>
<protein>
    <submittedName>
        <fullName evidence="2">Uncharacterized protein</fullName>
    </submittedName>
</protein>
<accession>A0A9P6FD77</accession>